<dbReference type="CDD" id="cd11065">
    <property type="entry name" value="CYP64-like"/>
    <property type="match status" value="1"/>
</dbReference>
<dbReference type="PROSITE" id="PS00086">
    <property type="entry name" value="CYTOCHROME_P450"/>
    <property type="match status" value="1"/>
</dbReference>
<comment type="cofactor">
    <cofactor evidence="1 9">
        <name>heme</name>
        <dbReference type="ChEBI" id="CHEBI:30413"/>
    </cofactor>
</comment>
<dbReference type="GO" id="GO:0020037">
    <property type="term" value="F:heme binding"/>
    <property type="evidence" value="ECO:0007669"/>
    <property type="project" value="InterPro"/>
</dbReference>
<evidence type="ECO:0000256" key="1">
    <source>
        <dbReference type="ARBA" id="ARBA00001971"/>
    </source>
</evidence>
<dbReference type="STRING" id="71717.A0A4Y7THR7"/>
<evidence type="ECO:0000256" key="10">
    <source>
        <dbReference type="RuleBase" id="RU000461"/>
    </source>
</evidence>
<organism evidence="11 12">
    <name type="scientific">Coprinellus micaceus</name>
    <name type="common">Glistening ink-cap mushroom</name>
    <name type="synonym">Coprinus micaceus</name>
    <dbReference type="NCBI Taxonomy" id="71717"/>
    <lineage>
        <taxon>Eukaryota</taxon>
        <taxon>Fungi</taxon>
        <taxon>Dikarya</taxon>
        <taxon>Basidiomycota</taxon>
        <taxon>Agaricomycotina</taxon>
        <taxon>Agaricomycetes</taxon>
        <taxon>Agaricomycetidae</taxon>
        <taxon>Agaricales</taxon>
        <taxon>Agaricineae</taxon>
        <taxon>Psathyrellaceae</taxon>
        <taxon>Coprinellus</taxon>
    </lineage>
</organism>
<dbReference type="InterPro" id="IPR036396">
    <property type="entry name" value="Cyt_P450_sf"/>
</dbReference>
<keyword evidence="12" id="KW-1185">Reference proteome</keyword>
<sequence>MLDLVQYPKVVICMLFVLHLVLRRAWQRRRRPNLPLPPGPKGYPIIGNLFDIPTEYPERAYSRLLDRYGGLMAGFNAVGRDMVYLESFGTGILVLGSLKRTTDLFEKRSSIHSDRPVSPVLSLMEFDKFFSLMRYGTRWRRQRKLFHEYFNPIVIPQYRPLILEERINYIRDLANNPCAFWERTRTYFTRIILRSTYSIEPTGNDDPFVKNPELVGEGFNVAGKTGTFIVDFMPALKYVPDWIPGTGWKKFVRYYNDAGEKARVLAFEQVREKLRCPLIQSLPNEDDPKFEEEVLCARDTAAVAYIGGADTSSGVALATLCLLAIHPDIQKRAQAEIDQVVGLGRLPDFDDRDQLVYLGAILKEVARLYQIAPLGVAHAALEDDVYDGCFIPKGTIILGNSWHILHDPNIYPDPFSFNPDRFIKDGMLRKDILNPFSAAFGFGRRICPGRYFSHDTIFAMISSVLACFDLSPRKDDNGRQVPLKFELEEGVLIHPKRFQCEFTPRMPSRPYD</sequence>
<evidence type="ECO:0000256" key="5">
    <source>
        <dbReference type="ARBA" id="ARBA00022723"/>
    </source>
</evidence>
<evidence type="ECO:0000313" key="12">
    <source>
        <dbReference type="Proteomes" id="UP000298030"/>
    </source>
</evidence>
<dbReference type="PRINTS" id="PR00463">
    <property type="entry name" value="EP450I"/>
</dbReference>
<dbReference type="GO" id="GO:0016705">
    <property type="term" value="F:oxidoreductase activity, acting on paired donors, with incorporation or reduction of molecular oxygen"/>
    <property type="evidence" value="ECO:0007669"/>
    <property type="project" value="InterPro"/>
</dbReference>
<keyword evidence="7 9" id="KW-0408">Iron</keyword>
<dbReference type="PANTHER" id="PTHR46300">
    <property type="entry name" value="P450, PUTATIVE (EUROFUNG)-RELATED-RELATED"/>
    <property type="match status" value="1"/>
</dbReference>
<evidence type="ECO:0000256" key="9">
    <source>
        <dbReference type="PIRSR" id="PIRSR602401-1"/>
    </source>
</evidence>
<dbReference type="InterPro" id="IPR001128">
    <property type="entry name" value="Cyt_P450"/>
</dbReference>
<proteinExistence type="inferred from homology"/>
<evidence type="ECO:0000313" key="11">
    <source>
        <dbReference type="EMBL" id="TEB33468.1"/>
    </source>
</evidence>
<name>A0A4Y7THR7_COPMI</name>
<dbReference type="GO" id="GO:0004497">
    <property type="term" value="F:monooxygenase activity"/>
    <property type="evidence" value="ECO:0007669"/>
    <property type="project" value="UniProtKB-KW"/>
</dbReference>
<evidence type="ECO:0000256" key="4">
    <source>
        <dbReference type="ARBA" id="ARBA00022617"/>
    </source>
</evidence>
<dbReference type="SUPFAM" id="SSF48264">
    <property type="entry name" value="Cytochrome P450"/>
    <property type="match status" value="1"/>
</dbReference>
<dbReference type="Proteomes" id="UP000298030">
    <property type="component" value="Unassembled WGS sequence"/>
</dbReference>
<comment type="caution">
    <text evidence="11">The sequence shown here is derived from an EMBL/GenBank/DDBJ whole genome shotgun (WGS) entry which is preliminary data.</text>
</comment>
<evidence type="ECO:0000256" key="2">
    <source>
        <dbReference type="ARBA" id="ARBA00005179"/>
    </source>
</evidence>
<reference evidence="11 12" key="1">
    <citation type="journal article" date="2019" name="Nat. Ecol. Evol.">
        <title>Megaphylogeny resolves global patterns of mushroom evolution.</title>
        <authorList>
            <person name="Varga T."/>
            <person name="Krizsan K."/>
            <person name="Foldi C."/>
            <person name="Dima B."/>
            <person name="Sanchez-Garcia M."/>
            <person name="Sanchez-Ramirez S."/>
            <person name="Szollosi G.J."/>
            <person name="Szarkandi J.G."/>
            <person name="Papp V."/>
            <person name="Albert L."/>
            <person name="Andreopoulos W."/>
            <person name="Angelini C."/>
            <person name="Antonin V."/>
            <person name="Barry K.W."/>
            <person name="Bougher N.L."/>
            <person name="Buchanan P."/>
            <person name="Buyck B."/>
            <person name="Bense V."/>
            <person name="Catcheside P."/>
            <person name="Chovatia M."/>
            <person name="Cooper J."/>
            <person name="Damon W."/>
            <person name="Desjardin D."/>
            <person name="Finy P."/>
            <person name="Geml J."/>
            <person name="Haridas S."/>
            <person name="Hughes K."/>
            <person name="Justo A."/>
            <person name="Karasinski D."/>
            <person name="Kautmanova I."/>
            <person name="Kiss B."/>
            <person name="Kocsube S."/>
            <person name="Kotiranta H."/>
            <person name="LaButti K.M."/>
            <person name="Lechner B.E."/>
            <person name="Liimatainen K."/>
            <person name="Lipzen A."/>
            <person name="Lukacs Z."/>
            <person name="Mihaltcheva S."/>
            <person name="Morgado L.N."/>
            <person name="Niskanen T."/>
            <person name="Noordeloos M.E."/>
            <person name="Ohm R.A."/>
            <person name="Ortiz-Santana B."/>
            <person name="Ovrebo C."/>
            <person name="Racz N."/>
            <person name="Riley R."/>
            <person name="Savchenko A."/>
            <person name="Shiryaev A."/>
            <person name="Soop K."/>
            <person name="Spirin V."/>
            <person name="Szebenyi C."/>
            <person name="Tomsovsky M."/>
            <person name="Tulloss R.E."/>
            <person name="Uehling J."/>
            <person name="Grigoriev I.V."/>
            <person name="Vagvolgyi C."/>
            <person name="Papp T."/>
            <person name="Martin F.M."/>
            <person name="Miettinen O."/>
            <person name="Hibbett D.S."/>
            <person name="Nagy L.G."/>
        </authorList>
    </citation>
    <scope>NUCLEOTIDE SEQUENCE [LARGE SCALE GENOMIC DNA]</scope>
    <source>
        <strain evidence="11 12">FP101781</strain>
    </source>
</reference>
<dbReference type="InterPro" id="IPR002401">
    <property type="entry name" value="Cyt_P450_E_grp-I"/>
</dbReference>
<dbReference type="Pfam" id="PF00067">
    <property type="entry name" value="p450"/>
    <property type="match status" value="1"/>
</dbReference>
<evidence type="ECO:0000256" key="6">
    <source>
        <dbReference type="ARBA" id="ARBA00023002"/>
    </source>
</evidence>
<keyword evidence="8 10" id="KW-0503">Monooxygenase</keyword>
<feature type="binding site" description="axial binding residue" evidence="9">
    <location>
        <position position="447"/>
    </location>
    <ligand>
        <name>heme</name>
        <dbReference type="ChEBI" id="CHEBI:30413"/>
    </ligand>
    <ligandPart>
        <name>Fe</name>
        <dbReference type="ChEBI" id="CHEBI:18248"/>
    </ligandPart>
</feature>
<evidence type="ECO:0000256" key="8">
    <source>
        <dbReference type="ARBA" id="ARBA00023033"/>
    </source>
</evidence>
<dbReference type="EMBL" id="QPFP01000012">
    <property type="protein sequence ID" value="TEB33468.1"/>
    <property type="molecule type" value="Genomic_DNA"/>
</dbReference>
<dbReference type="PANTHER" id="PTHR46300:SF7">
    <property type="entry name" value="P450, PUTATIVE (EUROFUNG)-RELATED"/>
    <property type="match status" value="1"/>
</dbReference>
<dbReference type="InterPro" id="IPR050364">
    <property type="entry name" value="Cytochrome_P450_fung"/>
</dbReference>
<protein>
    <submittedName>
        <fullName evidence="11">Cytochrome P450</fullName>
    </submittedName>
</protein>
<dbReference type="OrthoDB" id="2789670at2759"/>
<comment type="pathway">
    <text evidence="2">Secondary metabolite biosynthesis.</text>
</comment>
<accession>A0A4Y7THR7</accession>
<keyword evidence="6 10" id="KW-0560">Oxidoreductase</keyword>
<evidence type="ECO:0000256" key="3">
    <source>
        <dbReference type="ARBA" id="ARBA00010617"/>
    </source>
</evidence>
<dbReference type="InterPro" id="IPR017972">
    <property type="entry name" value="Cyt_P450_CS"/>
</dbReference>
<dbReference type="Gene3D" id="1.10.630.10">
    <property type="entry name" value="Cytochrome P450"/>
    <property type="match status" value="1"/>
</dbReference>
<comment type="similarity">
    <text evidence="3 10">Belongs to the cytochrome P450 family.</text>
</comment>
<dbReference type="GO" id="GO:0005506">
    <property type="term" value="F:iron ion binding"/>
    <property type="evidence" value="ECO:0007669"/>
    <property type="project" value="InterPro"/>
</dbReference>
<keyword evidence="5 9" id="KW-0479">Metal-binding</keyword>
<dbReference type="AlphaFoldDB" id="A0A4Y7THR7"/>
<evidence type="ECO:0000256" key="7">
    <source>
        <dbReference type="ARBA" id="ARBA00023004"/>
    </source>
</evidence>
<keyword evidence="4 9" id="KW-0349">Heme</keyword>
<gene>
    <name evidence="11" type="ORF">FA13DRAFT_1708265</name>
</gene>